<proteinExistence type="predicted"/>
<evidence type="ECO:0000256" key="2">
    <source>
        <dbReference type="SAM" id="SignalP"/>
    </source>
</evidence>
<keyword evidence="5" id="KW-1185">Reference proteome</keyword>
<name>B0WHB5_CULQU</name>
<accession>B0WHB5</accession>
<dbReference type="Proteomes" id="UP000002320">
    <property type="component" value="Unassembled WGS sequence"/>
</dbReference>
<reference evidence="4" key="2">
    <citation type="submission" date="2021-02" db="UniProtKB">
        <authorList>
            <consortium name="EnsemblMetazoa"/>
        </authorList>
    </citation>
    <scope>IDENTIFICATION</scope>
    <source>
        <strain evidence="4">JHB</strain>
    </source>
</reference>
<dbReference type="KEGG" id="cqu:CpipJ_CPIJ006624"/>
<feature type="chain" id="PRO_5014566727" evidence="2">
    <location>
        <begin position="25"/>
        <end position="58"/>
    </location>
</feature>
<gene>
    <name evidence="4" type="primary">6038276</name>
    <name evidence="3" type="ORF">CpipJ_CPIJ006624</name>
</gene>
<reference evidence="3" key="1">
    <citation type="submission" date="2007-03" db="EMBL/GenBank/DDBJ databases">
        <title>Annotation of Culex pipiens quinquefasciatus.</title>
        <authorList>
            <consortium name="The Broad Institute Genome Sequencing Platform"/>
            <person name="Atkinson P.W."/>
            <person name="Hemingway J."/>
            <person name="Christensen B.M."/>
            <person name="Higgs S."/>
            <person name="Kodira C."/>
            <person name="Hannick L."/>
            <person name="Megy K."/>
            <person name="O'Leary S."/>
            <person name="Pearson M."/>
            <person name="Haas B.J."/>
            <person name="Mauceli E."/>
            <person name="Wortman J.R."/>
            <person name="Lee N.H."/>
            <person name="Guigo R."/>
            <person name="Stanke M."/>
            <person name="Alvarado L."/>
            <person name="Amedeo P."/>
            <person name="Antoine C.H."/>
            <person name="Arensburger P."/>
            <person name="Bidwell S.L."/>
            <person name="Crawford M."/>
            <person name="Camaro F."/>
            <person name="Devon K."/>
            <person name="Engels R."/>
            <person name="Hammond M."/>
            <person name="Howarth C."/>
            <person name="Koehrsen M."/>
            <person name="Lawson D."/>
            <person name="Montgomery P."/>
            <person name="Nene V."/>
            <person name="Nusbaum C."/>
            <person name="Puiu D."/>
            <person name="Romero-Severson J."/>
            <person name="Severson D.W."/>
            <person name="Shumway M."/>
            <person name="Sisk P."/>
            <person name="Stolte C."/>
            <person name="Zeng Q."/>
            <person name="Eisenstadt E."/>
            <person name="Fraser-Liggett C."/>
            <person name="Strausberg R."/>
            <person name="Galagan J."/>
            <person name="Birren B."/>
            <person name="Collins F.H."/>
        </authorList>
    </citation>
    <scope>NUCLEOTIDE SEQUENCE [LARGE SCALE GENOMIC DNA]</scope>
    <source>
        <strain evidence="3">JHB</strain>
    </source>
</reference>
<keyword evidence="2" id="KW-0732">Signal</keyword>
<evidence type="ECO:0000313" key="5">
    <source>
        <dbReference type="Proteomes" id="UP000002320"/>
    </source>
</evidence>
<feature type="compositionally biased region" description="Polar residues" evidence="1">
    <location>
        <begin position="49"/>
        <end position="58"/>
    </location>
</feature>
<dbReference type="EnsemblMetazoa" id="CPIJ006624-RA">
    <property type="protein sequence ID" value="CPIJ006624-PA"/>
    <property type="gene ID" value="CPIJ006624"/>
</dbReference>
<organism>
    <name type="scientific">Culex quinquefasciatus</name>
    <name type="common">Southern house mosquito</name>
    <name type="synonym">Culex pungens</name>
    <dbReference type="NCBI Taxonomy" id="7176"/>
    <lineage>
        <taxon>Eukaryota</taxon>
        <taxon>Metazoa</taxon>
        <taxon>Ecdysozoa</taxon>
        <taxon>Arthropoda</taxon>
        <taxon>Hexapoda</taxon>
        <taxon>Insecta</taxon>
        <taxon>Pterygota</taxon>
        <taxon>Neoptera</taxon>
        <taxon>Endopterygota</taxon>
        <taxon>Diptera</taxon>
        <taxon>Nematocera</taxon>
        <taxon>Culicoidea</taxon>
        <taxon>Culicidae</taxon>
        <taxon>Culicinae</taxon>
        <taxon>Culicini</taxon>
        <taxon>Culex</taxon>
        <taxon>Culex</taxon>
    </lineage>
</organism>
<protein>
    <submittedName>
        <fullName evidence="3 4">Uncharacterized protein</fullName>
    </submittedName>
</protein>
<dbReference type="InParanoid" id="B0WHB5"/>
<evidence type="ECO:0000256" key="1">
    <source>
        <dbReference type="SAM" id="MobiDB-lite"/>
    </source>
</evidence>
<sequence>MWIRIRVKMSLLIFALLVLLTVDGGSRLMAHSAAEDELNVEVEGEDASMTGQAEETDD</sequence>
<dbReference type="AlphaFoldDB" id="B0WHB5"/>
<dbReference type="EMBL" id="DS231934">
    <property type="protein sequence ID" value="EDS27621.1"/>
    <property type="molecule type" value="Genomic_DNA"/>
</dbReference>
<evidence type="ECO:0000313" key="4">
    <source>
        <dbReference type="EnsemblMetazoa" id="CPIJ006624-PA"/>
    </source>
</evidence>
<evidence type="ECO:0000313" key="3">
    <source>
        <dbReference type="EMBL" id="EDS27621.1"/>
    </source>
</evidence>
<feature type="region of interest" description="Disordered" evidence="1">
    <location>
        <begin position="39"/>
        <end position="58"/>
    </location>
</feature>
<dbReference type="HOGENOM" id="CLU_2981119_0_0_1"/>
<feature type="signal peptide" evidence="2">
    <location>
        <begin position="1"/>
        <end position="24"/>
    </location>
</feature>
<dbReference type="VEuPathDB" id="VectorBase:CPIJ006624"/>